<keyword evidence="2" id="KW-1185">Reference proteome</keyword>
<sequence length="163" mass="17784">MISSRPVMLPRLDGTHPWNLLLANTITETGELPKLSGRLNLKRLWLMKMASKSLSNSSFGTVPSNSLNLKSKNLSEGSLRTTSGNLPANLLLLRSNSNSLLSLINLCGTVPQKRLELMWNNARSVSKPSSSGKYPAISPWFRSMPATVLILLLSSARAQNTPV</sequence>
<organism evidence="1 2">
    <name type="scientific">Gossypium barbadense</name>
    <name type="common">Sea Island cotton</name>
    <name type="synonym">Hibiscus barbadensis</name>
    <dbReference type="NCBI Taxonomy" id="3634"/>
    <lineage>
        <taxon>Eukaryota</taxon>
        <taxon>Viridiplantae</taxon>
        <taxon>Streptophyta</taxon>
        <taxon>Embryophyta</taxon>
        <taxon>Tracheophyta</taxon>
        <taxon>Spermatophyta</taxon>
        <taxon>Magnoliopsida</taxon>
        <taxon>eudicotyledons</taxon>
        <taxon>Gunneridae</taxon>
        <taxon>Pentapetalae</taxon>
        <taxon>rosids</taxon>
        <taxon>malvids</taxon>
        <taxon>Malvales</taxon>
        <taxon>Malvaceae</taxon>
        <taxon>Malvoideae</taxon>
        <taxon>Gossypium</taxon>
    </lineage>
</organism>
<name>A0A5J5VIQ7_GOSBA</name>
<protein>
    <submittedName>
        <fullName evidence="1">Uncharacterized protein</fullName>
    </submittedName>
</protein>
<gene>
    <name evidence="1" type="ORF">ES319_A05G023900v1</name>
</gene>
<dbReference type="EMBL" id="CM018206">
    <property type="protein sequence ID" value="KAB2079750.1"/>
    <property type="molecule type" value="Genomic_DNA"/>
</dbReference>
<dbReference type="Proteomes" id="UP000327439">
    <property type="component" value="Chromosome A05"/>
</dbReference>
<dbReference type="AlphaFoldDB" id="A0A5J5VIQ7"/>
<reference evidence="2" key="1">
    <citation type="journal article" date="2020" name="Nat. Genet.">
        <title>Genomic diversifications of five Gossypium allopolyploid species and their impact on cotton improvement.</title>
        <authorList>
            <person name="Chen Z.J."/>
            <person name="Sreedasyam A."/>
            <person name="Ando A."/>
            <person name="Song Q."/>
            <person name="De Santiago L.M."/>
            <person name="Hulse-Kemp A.M."/>
            <person name="Ding M."/>
            <person name="Ye W."/>
            <person name="Kirkbride R.C."/>
            <person name="Jenkins J."/>
            <person name="Plott C."/>
            <person name="Lovell J."/>
            <person name="Lin Y.M."/>
            <person name="Vaughn R."/>
            <person name="Liu B."/>
            <person name="Simpson S."/>
            <person name="Scheffler B.E."/>
            <person name="Wen L."/>
            <person name="Saski C.A."/>
            <person name="Grover C.E."/>
            <person name="Hu G."/>
            <person name="Conover J.L."/>
            <person name="Carlson J.W."/>
            <person name="Shu S."/>
            <person name="Boston L.B."/>
            <person name="Williams M."/>
            <person name="Peterson D.G."/>
            <person name="McGee K."/>
            <person name="Jones D.C."/>
            <person name="Wendel J.F."/>
            <person name="Stelly D.M."/>
            <person name="Grimwood J."/>
            <person name="Schmutz J."/>
        </authorList>
    </citation>
    <scope>NUCLEOTIDE SEQUENCE [LARGE SCALE GENOMIC DNA]</scope>
    <source>
        <strain evidence="2">cv. 3-79</strain>
    </source>
</reference>
<dbReference type="OrthoDB" id="1504534at2759"/>
<evidence type="ECO:0000313" key="2">
    <source>
        <dbReference type="Proteomes" id="UP000327439"/>
    </source>
</evidence>
<proteinExistence type="predicted"/>
<accession>A0A5J5VIQ7</accession>
<evidence type="ECO:0000313" key="1">
    <source>
        <dbReference type="EMBL" id="KAB2079750.1"/>
    </source>
</evidence>